<evidence type="ECO:0000313" key="1">
    <source>
        <dbReference type="EMBL" id="CAH2048744.1"/>
    </source>
</evidence>
<accession>A0ABN8I8A5</accession>
<protein>
    <submittedName>
        <fullName evidence="1">Uncharacterized protein</fullName>
    </submittedName>
</protein>
<sequence>MDRRVCGRVARGRRFADDTAAGTRTTKVFTVRSCRGPINSSHTWAAAGGENATVCHSRRDPARVECGGDSGEPPVCAWTISSVLRLIYCVRRACVRRYR</sequence>
<organism evidence="1 2">
    <name type="scientific">Iphiclides podalirius</name>
    <name type="common">scarce swallowtail</name>
    <dbReference type="NCBI Taxonomy" id="110791"/>
    <lineage>
        <taxon>Eukaryota</taxon>
        <taxon>Metazoa</taxon>
        <taxon>Ecdysozoa</taxon>
        <taxon>Arthropoda</taxon>
        <taxon>Hexapoda</taxon>
        <taxon>Insecta</taxon>
        <taxon>Pterygota</taxon>
        <taxon>Neoptera</taxon>
        <taxon>Endopterygota</taxon>
        <taxon>Lepidoptera</taxon>
        <taxon>Glossata</taxon>
        <taxon>Ditrysia</taxon>
        <taxon>Papilionoidea</taxon>
        <taxon>Papilionidae</taxon>
        <taxon>Papilioninae</taxon>
        <taxon>Iphiclides</taxon>
    </lineage>
</organism>
<name>A0ABN8I8A5_9NEOP</name>
<keyword evidence="2" id="KW-1185">Reference proteome</keyword>
<dbReference type="EMBL" id="OW152830">
    <property type="protein sequence ID" value="CAH2048744.1"/>
    <property type="molecule type" value="Genomic_DNA"/>
</dbReference>
<dbReference type="Proteomes" id="UP000837857">
    <property type="component" value="Chromosome 18"/>
</dbReference>
<reference evidence="1" key="1">
    <citation type="submission" date="2022-03" db="EMBL/GenBank/DDBJ databases">
        <authorList>
            <person name="Martin H S."/>
        </authorList>
    </citation>
    <scope>NUCLEOTIDE SEQUENCE</scope>
</reference>
<feature type="non-terminal residue" evidence="1">
    <location>
        <position position="99"/>
    </location>
</feature>
<proteinExistence type="predicted"/>
<gene>
    <name evidence="1" type="ORF">IPOD504_LOCUS6338</name>
</gene>
<evidence type="ECO:0000313" key="2">
    <source>
        <dbReference type="Proteomes" id="UP000837857"/>
    </source>
</evidence>